<dbReference type="EMBL" id="RAPN01000001">
    <property type="protein sequence ID" value="RKD90456.1"/>
    <property type="molecule type" value="Genomic_DNA"/>
</dbReference>
<reference evidence="2 3" key="1">
    <citation type="submission" date="2018-09" db="EMBL/GenBank/DDBJ databases">
        <title>Genomic Encyclopedia of Archaeal and Bacterial Type Strains, Phase II (KMG-II): from individual species to whole genera.</title>
        <authorList>
            <person name="Goeker M."/>
        </authorList>
    </citation>
    <scope>NUCLEOTIDE SEQUENCE [LARGE SCALE GENOMIC DNA]</scope>
    <source>
        <strain evidence="2 3">DSM 27148</strain>
    </source>
</reference>
<feature type="domain" description="Beta-lactamase-related" evidence="1">
    <location>
        <begin position="73"/>
        <end position="369"/>
    </location>
</feature>
<accession>A0A419W4U3</accession>
<dbReference type="Gene3D" id="3.40.710.10">
    <property type="entry name" value="DD-peptidase/beta-lactamase superfamily"/>
    <property type="match status" value="1"/>
</dbReference>
<organism evidence="2 3">
    <name type="scientific">Mangrovibacterium diazotrophicum</name>
    <dbReference type="NCBI Taxonomy" id="1261403"/>
    <lineage>
        <taxon>Bacteria</taxon>
        <taxon>Pseudomonadati</taxon>
        <taxon>Bacteroidota</taxon>
        <taxon>Bacteroidia</taxon>
        <taxon>Marinilabiliales</taxon>
        <taxon>Prolixibacteraceae</taxon>
        <taxon>Mangrovibacterium</taxon>
    </lineage>
</organism>
<protein>
    <submittedName>
        <fullName evidence="2">CubicO group peptidase (Beta-lactamase class C family)</fullName>
    </submittedName>
</protein>
<dbReference type="Pfam" id="PF00144">
    <property type="entry name" value="Beta-lactamase"/>
    <property type="match status" value="1"/>
</dbReference>
<evidence type="ECO:0000313" key="2">
    <source>
        <dbReference type="EMBL" id="RKD90456.1"/>
    </source>
</evidence>
<sequence>MSFQINRLFHLLVFLFFLDACQSSSSGQYVYSPPAATEADLPVASLTDVNMDISPIEKAVERIEKGKYGEVHSLLISKNGKLVLEGYFNGHDYQWDAPDHYGELVQWTPGRTHFVHSVSKSIISLCIGIAIDKGFIRDVQQSVFDYMPEYEYLNTGDKHYINIEHLLSCTGGLQWAEWNAPLSSRENDQVNIWFHPKGPIDYYLQRPFVAVPGTLFNYSGGGIEVLGKILENASGMSVQAFSDEYLFGPLGLKEAEWNIIYPTGEYHVAAGLKLRPRDMLKIGMMMLQNGKWNDQQIVSPEWISKSSTSFLPDMSINVPGEDLRDMGYGYTWWTKDETNNGQAVHWFSANGWGGQKIVVLPEFETVIVLTGANYTSKVKEYRIISDYLYKAIRAD</sequence>
<comment type="caution">
    <text evidence="2">The sequence shown here is derived from an EMBL/GenBank/DDBJ whole genome shotgun (WGS) entry which is preliminary data.</text>
</comment>
<dbReference type="RefSeq" id="WP_120271860.1">
    <property type="nucleotide sequence ID" value="NZ_RAPN01000001.1"/>
</dbReference>
<name>A0A419W4U3_9BACT</name>
<dbReference type="InterPro" id="IPR001466">
    <property type="entry name" value="Beta-lactam-related"/>
</dbReference>
<proteinExistence type="predicted"/>
<evidence type="ECO:0000259" key="1">
    <source>
        <dbReference type="Pfam" id="PF00144"/>
    </source>
</evidence>
<evidence type="ECO:0000313" key="3">
    <source>
        <dbReference type="Proteomes" id="UP000283387"/>
    </source>
</evidence>
<dbReference type="InterPro" id="IPR012338">
    <property type="entry name" value="Beta-lactam/transpept-like"/>
</dbReference>
<dbReference type="PANTHER" id="PTHR43283">
    <property type="entry name" value="BETA-LACTAMASE-RELATED"/>
    <property type="match status" value="1"/>
</dbReference>
<dbReference type="AlphaFoldDB" id="A0A419W4U3"/>
<keyword evidence="3" id="KW-1185">Reference proteome</keyword>
<dbReference type="Proteomes" id="UP000283387">
    <property type="component" value="Unassembled WGS sequence"/>
</dbReference>
<dbReference type="SUPFAM" id="SSF56601">
    <property type="entry name" value="beta-lactamase/transpeptidase-like"/>
    <property type="match status" value="1"/>
</dbReference>
<gene>
    <name evidence="2" type="ORF">BC643_0796</name>
</gene>
<dbReference type="InterPro" id="IPR050789">
    <property type="entry name" value="Diverse_Enzym_Activities"/>
</dbReference>
<dbReference type="OrthoDB" id="9773047at2"/>
<dbReference type="PANTHER" id="PTHR43283:SF7">
    <property type="entry name" value="BETA-LACTAMASE-RELATED DOMAIN-CONTAINING PROTEIN"/>
    <property type="match status" value="1"/>
</dbReference>